<protein>
    <submittedName>
        <fullName evidence="2">Uncharacterized protein</fullName>
    </submittedName>
</protein>
<feature type="region of interest" description="Disordered" evidence="1">
    <location>
        <begin position="1"/>
        <end position="35"/>
    </location>
</feature>
<dbReference type="AlphaFoldDB" id="A0AAV7NWQ9"/>
<proteinExistence type="predicted"/>
<gene>
    <name evidence="2" type="ORF">NDU88_006990</name>
</gene>
<reference evidence="2" key="1">
    <citation type="journal article" date="2022" name="bioRxiv">
        <title>Sequencing and chromosome-scale assembly of the giantPleurodeles waltlgenome.</title>
        <authorList>
            <person name="Brown T."/>
            <person name="Elewa A."/>
            <person name="Iarovenko S."/>
            <person name="Subramanian E."/>
            <person name="Araus A.J."/>
            <person name="Petzold A."/>
            <person name="Susuki M."/>
            <person name="Suzuki K.-i.T."/>
            <person name="Hayashi T."/>
            <person name="Toyoda A."/>
            <person name="Oliveira C."/>
            <person name="Osipova E."/>
            <person name="Leigh N.D."/>
            <person name="Simon A."/>
            <person name="Yun M.H."/>
        </authorList>
    </citation>
    <scope>NUCLEOTIDE SEQUENCE</scope>
    <source>
        <strain evidence="2">20211129_DDA</strain>
        <tissue evidence="2">Liver</tissue>
    </source>
</reference>
<name>A0AAV7NWQ9_PLEWA</name>
<organism evidence="2 3">
    <name type="scientific">Pleurodeles waltl</name>
    <name type="common">Iberian ribbed newt</name>
    <dbReference type="NCBI Taxonomy" id="8319"/>
    <lineage>
        <taxon>Eukaryota</taxon>
        <taxon>Metazoa</taxon>
        <taxon>Chordata</taxon>
        <taxon>Craniata</taxon>
        <taxon>Vertebrata</taxon>
        <taxon>Euteleostomi</taxon>
        <taxon>Amphibia</taxon>
        <taxon>Batrachia</taxon>
        <taxon>Caudata</taxon>
        <taxon>Salamandroidea</taxon>
        <taxon>Salamandridae</taxon>
        <taxon>Pleurodelinae</taxon>
        <taxon>Pleurodeles</taxon>
    </lineage>
</organism>
<evidence type="ECO:0000313" key="2">
    <source>
        <dbReference type="EMBL" id="KAJ1118803.1"/>
    </source>
</evidence>
<accession>A0AAV7NWQ9</accession>
<dbReference type="Proteomes" id="UP001066276">
    <property type="component" value="Chromosome 8"/>
</dbReference>
<keyword evidence="3" id="KW-1185">Reference proteome</keyword>
<sequence length="143" mass="15141">MWRSPGTLAGTDIGRRVTTSARRSGECNQDLGAPSRMAWGDEKTTRKATTAVRFVVLSGWAGDCAGSETQHFVTCGLDRSALRQSGAVACTTAQSPPEVMSLPVMAQVVLQGPGLSSKHLQLPLDSCARRGPRGSPTLTYPCH</sequence>
<evidence type="ECO:0000256" key="1">
    <source>
        <dbReference type="SAM" id="MobiDB-lite"/>
    </source>
</evidence>
<dbReference type="EMBL" id="JANPWB010000012">
    <property type="protein sequence ID" value="KAJ1118803.1"/>
    <property type="molecule type" value="Genomic_DNA"/>
</dbReference>
<comment type="caution">
    <text evidence="2">The sequence shown here is derived from an EMBL/GenBank/DDBJ whole genome shotgun (WGS) entry which is preliminary data.</text>
</comment>
<evidence type="ECO:0000313" key="3">
    <source>
        <dbReference type="Proteomes" id="UP001066276"/>
    </source>
</evidence>